<accession>A0ABX1D6L2</accession>
<dbReference type="NCBIfam" id="TIGR04131">
    <property type="entry name" value="Bac_Flav_CTERM"/>
    <property type="match status" value="1"/>
</dbReference>
<dbReference type="Gene3D" id="3.80.10.10">
    <property type="entry name" value="Ribonuclease Inhibitor"/>
    <property type="match status" value="1"/>
</dbReference>
<dbReference type="InterPro" id="IPR032675">
    <property type="entry name" value="LRR_dom_sf"/>
</dbReference>
<dbReference type="PANTHER" id="PTHR47566:SF1">
    <property type="entry name" value="PROTEIN NUD1"/>
    <property type="match status" value="1"/>
</dbReference>
<dbReference type="SUPFAM" id="SSF52058">
    <property type="entry name" value="L domain-like"/>
    <property type="match status" value="1"/>
</dbReference>
<keyword evidence="4" id="KW-1185">Reference proteome</keyword>
<keyword evidence="2" id="KW-0677">Repeat</keyword>
<comment type="caution">
    <text evidence="3">The sequence shown here is derived from an EMBL/GenBank/DDBJ whole genome shotgun (WGS) entry which is preliminary data.</text>
</comment>
<name>A0ABX1D6L2_9FLAO</name>
<proteinExistence type="predicted"/>
<dbReference type="Proteomes" id="UP000760545">
    <property type="component" value="Unassembled WGS sequence"/>
</dbReference>
<evidence type="ECO:0000256" key="2">
    <source>
        <dbReference type="ARBA" id="ARBA00022737"/>
    </source>
</evidence>
<dbReference type="EMBL" id="JAAVJS010000001">
    <property type="protein sequence ID" value="NJX13990.1"/>
    <property type="molecule type" value="Genomic_DNA"/>
</dbReference>
<dbReference type="InterPro" id="IPR052574">
    <property type="entry name" value="CDIRP"/>
</dbReference>
<dbReference type="Pfam" id="PF13585">
    <property type="entry name" value="CHU_C"/>
    <property type="match status" value="1"/>
</dbReference>
<gene>
    <name evidence="3" type="ORF">HC176_00630</name>
</gene>
<dbReference type="InterPro" id="IPR026341">
    <property type="entry name" value="T9SS_type_B"/>
</dbReference>
<organism evidence="3 4">
    <name type="scientific">Tamlana crocina</name>
    <dbReference type="NCBI Taxonomy" id="393006"/>
    <lineage>
        <taxon>Bacteria</taxon>
        <taxon>Pseudomonadati</taxon>
        <taxon>Bacteroidota</taxon>
        <taxon>Flavobacteriia</taxon>
        <taxon>Flavobacteriales</taxon>
        <taxon>Flavobacteriaceae</taxon>
        <taxon>Tamlana</taxon>
    </lineage>
</organism>
<keyword evidence="1" id="KW-0433">Leucine-rich repeat</keyword>
<dbReference type="RefSeq" id="WP_167916246.1">
    <property type="nucleotide sequence ID" value="NZ_JAAVJS010000001.1"/>
</dbReference>
<reference evidence="3 4" key="1">
    <citation type="submission" date="2020-03" db="EMBL/GenBank/DDBJ databases">
        <title>Tamlana sp. nov, isolated from XXX.</title>
        <authorList>
            <person name="Cao W.R."/>
        </authorList>
    </citation>
    <scope>NUCLEOTIDE SEQUENCE [LARGE SCALE GENOMIC DNA]</scope>
    <source>
        <strain evidence="3 4">HST1-43</strain>
    </source>
</reference>
<dbReference type="PANTHER" id="PTHR47566">
    <property type="match status" value="1"/>
</dbReference>
<evidence type="ECO:0000256" key="1">
    <source>
        <dbReference type="ARBA" id="ARBA00022614"/>
    </source>
</evidence>
<sequence>MISFKSFCQNTAIPDPNFEQALIDLGYDSPPIDGQIPTANINTITDLDLVSKNILDLTGIEDFIALTNLDCSDNALTLLDVGQNSSITEIYCSDNLLTALNIENTPNLQRLWCFNNQLTNLDIGQNNELISLRCENNLLTDLDVTYNIKLNVLVCEGNQISSLNVSNNTGLSRLQCGNNNIANLNVENNTNLAYLSCDQNQISNLNLQNNTQLGVLICYENSISEIDLSNNPNLTDLNCSNNQLCYLNLKNGNNSRMTSVYFNGNLDLNCVIVDNLNDDRTDWMPDSYNNYAQNINDCNGFVPVDELDDVIGTSYTLPNLVNGSYFTDTNGSGNTLNAGDLITTTQTIYIYDETACFSNESSFFVLITENEYYIPKYFTPNGDGFHDVWKVIDNTNLINNITIYDRYGKLLKFLSSNTSGWDGTYNGKLLPTDSYWYVIVLNNRNVLKGHFALKR</sequence>
<protein>
    <submittedName>
        <fullName evidence="3">T9SS type B sorting domain-containing protein</fullName>
    </submittedName>
</protein>
<evidence type="ECO:0000313" key="3">
    <source>
        <dbReference type="EMBL" id="NJX13990.1"/>
    </source>
</evidence>
<evidence type="ECO:0000313" key="4">
    <source>
        <dbReference type="Proteomes" id="UP000760545"/>
    </source>
</evidence>